<dbReference type="KEGG" id="nfn:NFRAN_1793"/>
<dbReference type="GO" id="GO:0008253">
    <property type="term" value="F:5'-nucleotidase activity"/>
    <property type="evidence" value="ECO:0007669"/>
    <property type="project" value="UniProtKB-EC"/>
</dbReference>
<dbReference type="InterPro" id="IPR051400">
    <property type="entry name" value="HAD-like_hydrolase"/>
</dbReference>
<keyword evidence="4 6" id="KW-0378">Hydrolase</keyword>
<dbReference type="Gene3D" id="1.10.150.520">
    <property type="match status" value="1"/>
</dbReference>
<dbReference type="RefSeq" id="WP_134484302.1">
    <property type="nucleotide sequence ID" value="NZ_LR216287.1"/>
</dbReference>
<name>A0A484IBF2_9ARCH</name>
<dbReference type="InterPro" id="IPR041492">
    <property type="entry name" value="HAD_2"/>
</dbReference>
<evidence type="ECO:0000256" key="2">
    <source>
        <dbReference type="ARBA" id="ARBA00007958"/>
    </source>
</evidence>
<dbReference type="OrthoDB" id="27736at2157"/>
<protein>
    <submittedName>
        <fullName evidence="6">Pyrimidine 5'-nucleotidase YjjG</fullName>
        <ecNumber evidence="6">3.1.3.5</ecNumber>
    </submittedName>
</protein>
<gene>
    <name evidence="6" type="primary">yjjG</name>
    <name evidence="6" type="ORF">NFRAN_1793</name>
</gene>
<dbReference type="NCBIfam" id="TIGR01549">
    <property type="entry name" value="HAD-SF-IA-v1"/>
    <property type="match status" value="1"/>
</dbReference>
<dbReference type="GeneID" id="39421103"/>
<accession>A0A484IBF2</accession>
<evidence type="ECO:0000313" key="6">
    <source>
        <dbReference type="EMBL" id="VFJ14115.1"/>
    </source>
</evidence>
<organism evidence="6 7">
    <name type="scientific">Candidatus Nitrosocosmicus franklandianus</name>
    <dbReference type="NCBI Taxonomy" id="1798806"/>
    <lineage>
        <taxon>Archaea</taxon>
        <taxon>Nitrososphaerota</taxon>
        <taxon>Nitrososphaeria</taxon>
        <taxon>Nitrososphaerales</taxon>
        <taxon>Nitrososphaeraceae</taxon>
        <taxon>Candidatus Nitrosocosmicus</taxon>
    </lineage>
</organism>
<evidence type="ECO:0000256" key="3">
    <source>
        <dbReference type="ARBA" id="ARBA00022723"/>
    </source>
</evidence>
<dbReference type="InterPro" id="IPR036412">
    <property type="entry name" value="HAD-like_sf"/>
</dbReference>
<dbReference type="InterPro" id="IPR023214">
    <property type="entry name" value="HAD_sf"/>
</dbReference>
<evidence type="ECO:0000256" key="5">
    <source>
        <dbReference type="ARBA" id="ARBA00022842"/>
    </source>
</evidence>
<dbReference type="EMBL" id="LR216287">
    <property type="protein sequence ID" value="VFJ14115.1"/>
    <property type="molecule type" value="Genomic_DNA"/>
</dbReference>
<evidence type="ECO:0000256" key="1">
    <source>
        <dbReference type="ARBA" id="ARBA00001946"/>
    </source>
</evidence>
<dbReference type="SFLD" id="SFLDG01129">
    <property type="entry name" value="C1.5:_HAD__Beta-PGM__Phosphata"/>
    <property type="match status" value="1"/>
</dbReference>
<keyword evidence="5" id="KW-0460">Magnesium</keyword>
<dbReference type="SFLD" id="SFLDS00003">
    <property type="entry name" value="Haloacid_Dehalogenase"/>
    <property type="match status" value="1"/>
</dbReference>
<comment type="cofactor">
    <cofactor evidence="1">
        <name>Mg(2+)</name>
        <dbReference type="ChEBI" id="CHEBI:18420"/>
    </cofactor>
</comment>
<dbReference type="PANTHER" id="PTHR46470">
    <property type="entry name" value="N-ACYLNEURAMINATE-9-PHOSPHATASE"/>
    <property type="match status" value="1"/>
</dbReference>
<dbReference type="InterPro" id="IPR006439">
    <property type="entry name" value="HAD-SF_hydro_IA"/>
</dbReference>
<dbReference type="PANTHER" id="PTHR46470:SF2">
    <property type="entry name" value="GLYCERALDEHYDE 3-PHOSPHATE PHOSPHATASE"/>
    <property type="match status" value="1"/>
</dbReference>
<reference evidence="6 7" key="1">
    <citation type="submission" date="2019-02" db="EMBL/GenBank/DDBJ databases">
        <authorList>
            <person name="Lehtovirta-Morley E L."/>
        </authorList>
    </citation>
    <scope>NUCLEOTIDE SEQUENCE [LARGE SCALE GENOMIC DNA]</scope>
    <source>
        <strain evidence="6">NFRAN1</strain>
    </source>
</reference>
<dbReference type="GO" id="GO:0046872">
    <property type="term" value="F:metal ion binding"/>
    <property type="evidence" value="ECO:0007669"/>
    <property type="project" value="UniProtKB-KW"/>
</dbReference>
<proteinExistence type="inferred from homology"/>
<evidence type="ECO:0000256" key="4">
    <source>
        <dbReference type="ARBA" id="ARBA00022801"/>
    </source>
</evidence>
<dbReference type="Proteomes" id="UP000294299">
    <property type="component" value="Chromosome NFRAN"/>
</dbReference>
<sequence>MRSFIFFDLGQTLIDEWSFVAYFDDLLFKTLNGYGARIDRINYIALRNNLIQDRKFGTFGFLELVSLMSKLTLPRGYESTINCILKEDLLHKKRELIKLFDEVPKIIPFLSKKYSLGIISNNSSGSANLLKRFGLDKYFEVVCLSESIGFRKPDHKIFREALASTNSPIDKCIMVGDRLDIDIMPANELGMKTIRAMNSLYKIQRPNNEKEVPLFTINSLAELPEILSNIP</sequence>
<dbReference type="EC" id="3.1.3.5" evidence="6"/>
<keyword evidence="7" id="KW-1185">Reference proteome</keyword>
<dbReference type="SUPFAM" id="SSF56784">
    <property type="entry name" value="HAD-like"/>
    <property type="match status" value="1"/>
</dbReference>
<evidence type="ECO:0000313" key="7">
    <source>
        <dbReference type="Proteomes" id="UP000294299"/>
    </source>
</evidence>
<comment type="similarity">
    <text evidence="2">Belongs to the HAD-like hydrolase superfamily.</text>
</comment>
<dbReference type="Pfam" id="PF13419">
    <property type="entry name" value="HAD_2"/>
    <property type="match status" value="1"/>
</dbReference>
<dbReference type="AlphaFoldDB" id="A0A484IBF2"/>
<keyword evidence="3" id="KW-0479">Metal-binding</keyword>
<dbReference type="GO" id="GO:0044281">
    <property type="term" value="P:small molecule metabolic process"/>
    <property type="evidence" value="ECO:0007669"/>
    <property type="project" value="UniProtKB-ARBA"/>
</dbReference>
<dbReference type="Gene3D" id="3.40.50.1000">
    <property type="entry name" value="HAD superfamily/HAD-like"/>
    <property type="match status" value="1"/>
</dbReference>